<sequence>MLLVEHPTSDAKAGTTGWQEPTLPRAFRVAAYHDGRLPVLAEFRSTAEWKALGRTASAANRGIPLVPTQSIGGLTPKTESSEVSCGRTSGGGWAVLGSNRLVREAPIVPGFRGACGP</sequence>
<gene>
    <name evidence="1" type="ORF">CINCED_3A015972</name>
</gene>
<evidence type="ECO:0000313" key="1">
    <source>
        <dbReference type="EMBL" id="VVC33891.1"/>
    </source>
</evidence>
<dbReference type="Proteomes" id="UP000325440">
    <property type="component" value="Unassembled WGS sequence"/>
</dbReference>
<evidence type="ECO:0000313" key="2">
    <source>
        <dbReference type="Proteomes" id="UP000325440"/>
    </source>
</evidence>
<organism evidence="1 2">
    <name type="scientific">Cinara cedri</name>
    <dbReference type="NCBI Taxonomy" id="506608"/>
    <lineage>
        <taxon>Eukaryota</taxon>
        <taxon>Metazoa</taxon>
        <taxon>Ecdysozoa</taxon>
        <taxon>Arthropoda</taxon>
        <taxon>Hexapoda</taxon>
        <taxon>Insecta</taxon>
        <taxon>Pterygota</taxon>
        <taxon>Neoptera</taxon>
        <taxon>Paraneoptera</taxon>
        <taxon>Hemiptera</taxon>
        <taxon>Sternorrhyncha</taxon>
        <taxon>Aphidomorpha</taxon>
        <taxon>Aphidoidea</taxon>
        <taxon>Aphididae</taxon>
        <taxon>Lachninae</taxon>
        <taxon>Cinara</taxon>
    </lineage>
</organism>
<reference evidence="1 2" key="1">
    <citation type="submission" date="2019-08" db="EMBL/GenBank/DDBJ databases">
        <authorList>
            <person name="Alioto T."/>
            <person name="Alioto T."/>
            <person name="Gomez Garrido J."/>
        </authorList>
    </citation>
    <scope>NUCLEOTIDE SEQUENCE [LARGE SCALE GENOMIC DNA]</scope>
</reference>
<protein>
    <submittedName>
        <fullName evidence="1">Uncharacterized protein</fullName>
    </submittedName>
</protein>
<keyword evidence="2" id="KW-1185">Reference proteome</keyword>
<dbReference type="AlphaFoldDB" id="A0A5E4MNV5"/>
<dbReference type="EMBL" id="CABPRJ010000978">
    <property type="protein sequence ID" value="VVC33891.1"/>
    <property type="molecule type" value="Genomic_DNA"/>
</dbReference>
<proteinExistence type="predicted"/>
<name>A0A5E4MNV5_9HEMI</name>
<accession>A0A5E4MNV5</accession>